<dbReference type="AlphaFoldDB" id="A0A812JMU6"/>
<dbReference type="EMBL" id="CAJNDS010000472">
    <property type="protein sequence ID" value="CAE7209620.1"/>
    <property type="molecule type" value="Genomic_DNA"/>
</dbReference>
<keyword evidence="2" id="KW-1185">Reference proteome</keyword>
<comment type="caution">
    <text evidence="1">The sequence shown here is derived from an EMBL/GenBank/DDBJ whole genome shotgun (WGS) entry which is preliminary data.</text>
</comment>
<proteinExistence type="predicted"/>
<name>A0A812JMU6_9DINO</name>
<accession>A0A812JMU6</accession>
<sequence>MFHEHDALRFIPGRESQQTEPDVDDEALEDVIKSRFRKFVVDFQYFNDSKGID</sequence>
<dbReference type="Proteomes" id="UP000604046">
    <property type="component" value="Unassembled WGS sequence"/>
</dbReference>
<reference evidence="1" key="1">
    <citation type="submission" date="2021-02" db="EMBL/GenBank/DDBJ databases">
        <authorList>
            <person name="Dougan E. K."/>
            <person name="Rhodes N."/>
            <person name="Thang M."/>
            <person name="Chan C."/>
        </authorList>
    </citation>
    <scope>NUCLEOTIDE SEQUENCE</scope>
</reference>
<evidence type="ECO:0000313" key="2">
    <source>
        <dbReference type="Proteomes" id="UP000604046"/>
    </source>
</evidence>
<gene>
    <name evidence="1" type="primary">GA20OX1</name>
    <name evidence="1" type="ORF">SNAT2548_LOCUS6933</name>
</gene>
<feature type="non-terminal residue" evidence="1">
    <location>
        <position position="1"/>
    </location>
</feature>
<evidence type="ECO:0000313" key="1">
    <source>
        <dbReference type="EMBL" id="CAE7209620.1"/>
    </source>
</evidence>
<protein>
    <submittedName>
        <fullName evidence="1">GA20OX1 protein</fullName>
    </submittedName>
</protein>
<organism evidence="1 2">
    <name type="scientific">Symbiodinium natans</name>
    <dbReference type="NCBI Taxonomy" id="878477"/>
    <lineage>
        <taxon>Eukaryota</taxon>
        <taxon>Sar</taxon>
        <taxon>Alveolata</taxon>
        <taxon>Dinophyceae</taxon>
        <taxon>Suessiales</taxon>
        <taxon>Symbiodiniaceae</taxon>
        <taxon>Symbiodinium</taxon>
    </lineage>
</organism>